<gene>
    <name evidence="2" type="ORF">C5748_13585</name>
</gene>
<keyword evidence="1" id="KW-1133">Transmembrane helix</keyword>
<evidence type="ECO:0000256" key="1">
    <source>
        <dbReference type="SAM" id="Phobius"/>
    </source>
</evidence>
<keyword evidence="1" id="KW-0472">Membrane</keyword>
<accession>A0A2S9IQL0</accession>
<proteinExistence type="predicted"/>
<name>A0A2S9IQL0_9HYPH</name>
<reference evidence="2 3" key="1">
    <citation type="submission" date="2018-02" db="EMBL/GenBank/DDBJ databases">
        <title>The draft genome of Phyllobacterium sp. 1N-3.</title>
        <authorList>
            <person name="Liu L."/>
            <person name="Li L."/>
            <person name="Zhang X."/>
            <person name="Wang T."/>
            <person name="Liang L."/>
        </authorList>
    </citation>
    <scope>NUCLEOTIDE SEQUENCE [LARGE SCALE GENOMIC DNA]</scope>
    <source>
        <strain evidence="2 3">1N-3</strain>
    </source>
</reference>
<evidence type="ECO:0000313" key="3">
    <source>
        <dbReference type="Proteomes" id="UP000239434"/>
    </source>
</evidence>
<protein>
    <submittedName>
        <fullName evidence="2">Uncharacterized protein</fullName>
    </submittedName>
</protein>
<feature type="transmembrane region" description="Helical" evidence="1">
    <location>
        <begin position="23"/>
        <end position="45"/>
    </location>
</feature>
<dbReference type="EMBL" id="PVBR01000009">
    <property type="protein sequence ID" value="PRD42814.1"/>
    <property type="molecule type" value="Genomic_DNA"/>
</dbReference>
<organism evidence="2 3">
    <name type="scientific">Phyllobacterium phragmitis</name>
    <dbReference type="NCBI Taxonomy" id="2670329"/>
    <lineage>
        <taxon>Bacteria</taxon>
        <taxon>Pseudomonadati</taxon>
        <taxon>Pseudomonadota</taxon>
        <taxon>Alphaproteobacteria</taxon>
        <taxon>Hyphomicrobiales</taxon>
        <taxon>Phyllobacteriaceae</taxon>
        <taxon>Phyllobacterium</taxon>
    </lineage>
</organism>
<keyword evidence="1" id="KW-0812">Transmembrane</keyword>
<sequence>MIVMEAAVNTDAWLPIELVRVELINVGLAAALFFFCLGLSFWRALNDHEHPVYWRTAAVLIWVGVVTIAFAGSRPDVWTILLNAGWFMLLAGMAATLLRVGVTICQHLYAGAAKTSGTPSGRMRS</sequence>
<dbReference type="AlphaFoldDB" id="A0A2S9IQL0"/>
<feature type="transmembrane region" description="Helical" evidence="1">
    <location>
        <begin position="52"/>
        <end position="71"/>
    </location>
</feature>
<comment type="caution">
    <text evidence="2">The sequence shown here is derived from an EMBL/GenBank/DDBJ whole genome shotgun (WGS) entry which is preliminary data.</text>
</comment>
<feature type="transmembrane region" description="Helical" evidence="1">
    <location>
        <begin position="77"/>
        <end position="98"/>
    </location>
</feature>
<dbReference type="Proteomes" id="UP000239434">
    <property type="component" value="Unassembled WGS sequence"/>
</dbReference>
<evidence type="ECO:0000313" key="2">
    <source>
        <dbReference type="EMBL" id="PRD42814.1"/>
    </source>
</evidence>
<keyword evidence="3" id="KW-1185">Reference proteome</keyword>